<dbReference type="Gene3D" id="1.10.10.10">
    <property type="entry name" value="Winged helix-like DNA-binding domain superfamily/Winged helix DNA-binding domain"/>
    <property type="match status" value="1"/>
</dbReference>
<dbReference type="EMBL" id="CP035758">
    <property type="protein sequence ID" value="QBD83277.1"/>
    <property type="molecule type" value="Genomic_DNA"/>
</dbReference>
<dbReference type="InterPro" id="IPR000524">
    <property type="entry name" value="Tscrpt_reg_HTH_GntR"/>
</dbReference>
<evidence type="ECO:0000256" key="3">
    <source>
        <dbReference type="ARBA" id="ARBA00023163"/>
    </source>
</evidence>
<dbReference type="CDD" id="cd07377">
    <property type="entry name" value="WHTH_GntR"/>
    <property type="match status" value="1"/>
</dbReference>
<dbReference type="KEGG" id="kbs:EPA93_47875"/>
<dbReference type="SUPFAM" id="SSF48008">
    <property type="entry name" value="GntR ligand-binding domain-like"/>
    <property type="match status" value="1"/>
</dbReference>
<protein>
    <submittedName>
        <fullName evidence="5">FadR family transcriptional regulator</fullName>
    </submittedName>
</protein>
<dbReference type="InterPro" id="IPR036388">
    <property type="entry name" value="WH-like_DNA-bd_sf"/>
</dbReference>
<dbReference type="Pfam" id="PF00392">
    <property type="entry name" value="GntR"/>
    <property type="match status" value="1"/>
</dbReference>
<evidence type="ECO:0000313" key="5">
    <source>
        <dbReference type="EMBL" id="QBD83277.1"/>
    </source>
</evidence>
<dbReference type="GO" id="GO:0003700">
    <property type="term" value="F:DNA-binding transcription factor activity"/>
    <property type="evidence" value="ECO:0007669"/>
    <property type="project" value="InterPro"/>
</dbReference>
<dbReference type="InterPro" id="IPR008920">
    <property type="entry name" value="TF_FadR/GntR_C"/>
</dbReference>
<dbReference type="Proteomes" id="UP000290365">
    <property type="component" value="Chromosome"/>
</dbReference>
<dbReference type="PANTHER" id="PTHR43537:SF5">
    <property type="entry name" value="UXU OPERON TRANSCRIPTIONAL REGULATOR"/>
    <property type="match status" value="1"/>
</dbReference>
<dbReference type="InterPro" id="IPR011711">
    <property type="entry name" value="GntR_C"/>
</dbReference>
<name>A0A4P6K4M0_KTERU</name>
<organism evidence="5 6">
    <name type="scientific">Ktedonosporobacter rubrisoli</name>
    <dbReference type="NCBI Taxonomy" id="2509675"/>
    <lineage>
        <taxon>Bacteria</taxon>
        <taxon>Bacillati</taxon>
        <taxon>Chloroflexota</taxon>
        <taxon>Ktedonobacteria</taxon>
        <taxon>Ktedonobacterales</taxon>
        <taxon>Ktedonosporobacteraceae</taxon>
        <taxon>Ktedonosporobacter</taxon>
    </lineage>
</organism>
<dbReference type="PRINTS" id="PR00035">
    <property type="entry name" value="HTHGNTR"/>
</dbReference>
<dbReference type="PANTHER" id="PTHR43537">
    <property type="entry name" value="TRANSCRIPTIONAL REGULATOR, GNTR FAMILY"/>
    <property type="match status" value="1"/>
</dbReference>
<evidence type="ECO:0000313" key="6">
    <source>
        <dbReference type="Proteomes" id="UP000290365"/>
    </source>
</evidence>
<dbReference type="SMART" id="SM00345">
    <property type="entry name" value="HTH_GNTR"/>
    <property type="match status" value="1"/>
</dbReference>
<dbReference type="Gene3D" id="1.20.120.530">
    <property type="entry name" value="GntR ligand-binding domain-like"/>
    <property type="match status" value="1"/>
</dbReference>
<feature type="domain" description="HTH gntR-type" evidence="4">
    <location>
        <begin position="40"/>
        <end position="108"/>
    </location>
</feature>
<gene>
    <name evidence="5" type="ORF">EPA93_47875</name>
</gene>
<dbReference type="GO" id="GO:0003677">
    <property type="term" value="F:DNA binding"/>
    <property type="evidence" value="ECO:0007669"/>
    <property type="project" value="UniProtKB-KW"/>
</dbReference>
<dbReference type="SMART" id="SM00895">
    <property type="entry name" value="FCD"/>
    <property type="match status" value="1"/>
</dbReference>
<keyword evidence="6" id="KW-1185">Reference proteome</keyword>
<dbReference type="PROSITE" id="PS50949">
    <property type="entry name" value="HTH_GNTR"/>
    <property type="match status" value="1"/>
</dbReference>
<dbReference type="AlphaFoldDB" id="A0A4P6K4M0"/>
<reference evidence="5 6" key="1">
    <citation type="submission" date="2019-01" db="EMBL/GenBank/DDBJ databases">
        <title>Ktedonosporobacter rubrisoli SCAWS-G2.</title>
        <authorList>
            <person name="Huang Y."/>
            <person name="Yan B."/>
        </authorList>
    </citation>
    <scope>NUCLEOTIDE SEQUENCE [LARGE SCALE GENOMIC DNA]</scope>
    <source>
        <strain evidence="5 6">SCAWS-G2</strain>
    </source>
</reference>
<dbReference type="Pfam" id="PF07729">
    <property type="entry name" value="FCD"/>
    <property type="match status" value="1"/>
</dbReference>
<evidence type="ECO:0000256" key="1">
    <source>
        <dbReference type="ARBA" id="ARBA00023015"/>
    </source>
</evidence>
<keyword evidence="3" id="KW-0804">Transcription</keyword>
<dbReference type="OrthoDB" id="155424at2"/>
<keyword evidence="2" id="KW-0238">DNA-binding</keyword>
<dbReference type="SUPFAM" id="SSF46785">
    <property type="entry name" value="Winged helix' DNA-binding domain"/>
    <property type="match status" value="1"/>
</dbReference>
<sequence>MPRLQSLTKLSFSGTFWTSHLTNLWRMCWMEQAFPAIPRTAVAEDIVAHLLRLIREKQLRPGDKLPPERELAAMLRVSRPSLREGLRTLSIMKVVELRHGSGTYITSLEPETLVEHLDFVFALDDSTYQQLFEARKVLEPGICALAAQHITEEELGELERCLQRSQVGLAEPETYLQADLDLHAIIGRAARNPLLWRFMVSIQHLGRASRERTVVLPGVVQQTFQDHQAIVSALRTHQAELAREAMLIHLEHIEQRLKQSQLADQGDRQPG</sequence>
<accession>A0A4P6K4M0</accession>
<evidence type="ECO:0000256" key="2">
    <source>
        <dbReference type="ARBA" id="ARBA00023125"/>
    </source>
</evidence>
<dbReference type="InterPro" id="IPR036390">
    <property type="entry name" value="WH_DNA-bd_sf"/>
</dbReference>
<proteinExistence type="predicted"/>
<keyword evidence="1" id="KW-0805">Transcription regulation</keyword>
<evidence type="ECO:0000259" key="4">
    <source>
        <dbReference type="PROSITE" id="PS50949"/>
    </source>
</evidence>